<evidence type="ECO:0000313" key="1">
    <source>
        <dbReference type="EMBL" id="JAE13199.1"/>
    </source>
</evidence>
<dbReference type="EMBL" id="GBRH01184697">
    <property type="protein sequence ID" value="JAE13199.1"/>
    <property type="molecule type" value="Transcribed_RNA"/>
</dbReference>
<proteinExistence type="predicted"/>
<reference evidence="1" key="2">
    <citation type="journal article" date="2015" name="Data Brief">
        <title>Shoot transcriptome of the giant reed, Arundo donax.</title>
        <authorList>
            <person name="Barrero R.A."/>
            <person name="Guerrero F.D."/>
            <person name="Moolhuijzen P."/>
            <person name="Goolsby J.A."/>
            <person name="Tidwell J."/>
            <person name="Bellgard S.E."/>
            <person name="Bellgard M.I."/>
        </authorList>
    </citation>
    <scope>NUCLEOTIDE SEQUENCE</scope>
    <source>
        <tissue evidence="1">Shoot tissue taken approximately 20 cm above the soil surface</tissue>
    </source>
</reference>
<protein>
    <submittedName>
        <fullName evidence="1">Uncharacterized protein</fullName>
    </submittedName>
</protein>
<organism evidence="1">
    <name type="scientific">Arundo donax</name>
    <name type="common">Giant reed</name>
    <name type="synonym">Donax arundinaceus</name>
    <dbReference type="NCBI Taxonomy" id="35708"/>
    <lineage>
        <taxon>Eukaryota</taxon>
        <taxon>Viridiplantae</taxon>
        <taxon>Streptophyta</taxon>
        <taxon>Embryophyta</taxon>
        <taxon>Tracheophyta</taxon>
        <taxon>Spermatophyta</taxon>
        <taxon>Magnoliopsida</taxon>
        <taxon>Liliopsida</taxon>
        <taxon>Poales</taxon>
        <taxon>Poaceae</taxon>
        <taxon>PACMAD clade</taxon>
        <taxon>Arundinoideae</taxon>
        <taxon>Arundineae</taxon>
        <taxon>Arundo</taxon>
    </lineage>
</organism>
<dbReference type="AlphaFoldDB" id="A0A0A9FPL6"/>
<accession>A0A0A9FPL6</accession>
<sequence>MQHKIDRFGRFFHWRFRRILRFIGGVR</sequence>
<reference evidence="1" key="1">
    <citation type="submission" date="2014-09" db="EMBL/GenBank/DDBJ databases">
        <authorList>
            <person name="Magalhaes I.L.F."/>
            <person name="Oliveira U."/>
            <person name="Santos F.R."/>
            <person name="Vidigal T.H.D.A."/>
            <person name="Brescovit A.D."/>
            <person name="Santos A.J."/>
        </authorList>
    </citation>
    <scope>NUCLEOTIDE SEQUENCE</scope>
    <source>
        <tissue evidence="1">Shoot tissue taken approximately 20 cm above the soil surface</tissue>
    </source>
</reference>
<name>A0A0A9FPL6_ARUDO</name>